<dbReference type="NCBIfam" id="TIGR03299">
    <property type="entry name" value="LGT_TIGR03299"/>
    <property type="match status" value="1"/>
</dbReference>
<evidence type="ECO:0000313" key="2">
    <source>
        <dbReference type="Proteomes" id="UP000272729"/>
    </source>
</evidence>
<dbReference type="EMBL" id="RBXR01000001">
    <property type="protein sequence ID" value="RKT69373.1"/>
    <property type="molecule type" value="Genomic_DNA"/>
</dbReference>
<protein>
    <submittedName>
        <fullName evidence="1">Phage/plasmid-like protein (TIGR03299 family)</fullName>
    </submittedName>
</protein>
<gene>
    <name evidence="1" type="ORF">DFJ66_2593</name>
</gene>
<dbReference type="InterPro" id="IPR026325">
    <property type="entry name" value="DUF932"/>
</dbReference>
<keyword evidence="2" id="KW-1185">Reference proteome</keyword>
<dbReference type="Pfam" id="PF06067">
    <property type="entry name" value="DUF932"/>
    <property type="match status" value="1"/>
</dbReference>
<organism evidence="1 2">
    <name type="scientific">Saccharothrix variisporea</name>
    <dbReference type="NCBI Taxonomy" id="543527"/>
    <lineage>
        <taxon>Bacteria</taxon>
        <taxon>Bacillati</taxon>
        <taxon>Actinomycetota</taxon>
        <taxon>Actinomycetes</taxon>
        <taxon>Pseudonocardiales</taxon>
        <taxon>Pseudonocardiaceae</taxon>
        <taxon>Saccharothrix</taxon>
    </lineage>
</organism>
<dbReference type="AlphaFoldDB" id="A0A495X9T2"/>
<reference evidence="1 2" key="1">
    <citation type="submission" date="2018-10" db="EMBL/GenBank/DDBJ databases">
        <title>Sequencing the genomes of 1000 actinobacteria strains.</title>
        <authorList>
            <person name="Klenk H.-P."/>
        </authorList>
    </citation>
    <scope>NUCLEOTIDE SEQUENCE [LARGE SCALE GENOMIC DNA]</scope>
    <source>
        <strain evidence="1 2">DSM 43911</strain>
    </source>
</reference>
<dbReference type="RefSeq" id="WP_121221080.1">
    <property type="nucleotide sequence ID" value="NZ_JBIUBA010000002.1"/>
</dbReference>
<dbReference type="Proteomes" id="UP000272729">
    <property type="component" value="Unassembled WGS sequence"/>
</dbReference>
<accession>A0A495X9T2</accession>
<name>A0A495X9T2_9PSEU</name>
<sequence>MYPSSEGTHLYPYRHSAWHQVGTSVTGHRGAMSALEAARLTGWNIRKLAQIGVEETPDGPRRIGNPDQVMLARTDPRTGATRYLSSVGVGYGVRQNEDQAALLDALVAESGAGGFAHAGAIDEGRRTFVTMKLPDALSVAGLDPVELYLVVFNSHDGSAAFRVSLVPFRVLCANQLPMVIRDQVASVAIRHTRNATIDVAEIRSKLRLMYGYAEAFEQQAGRMIEAELSTEEFREVVEVLWPVNDATAPPRTRFNADRRRHQLMRLWTDAGTQHNIRGTRWAGLQAITEYLDHYEPARDANTRALRVLTGSGVLKRKQEAFDLLSV</sequence>
<proteinExistence type="predicted"/>
<comment type="caution">
    <text evidence="1">The sequence shown here is derived from an EMBL/GenBank/DDBJ whole genome shotgun (WGS) entry which is preliminary data.</text>
</comment>
<dbReference type="OrthoDB" id="576140at2"/>
<evidence type="ECO:0000313" key="1">
    <source>
        <dbReference type="EMBL" id="RKT69373.1"/>
    </source>
</evidence>
<dbReference type="InterPro" id="IPR017686">
    <property type="entry name" value="Phg/plasmid-like_prot"/>
</dbReference>